<dbReference type="GO" id="GO:0046872">
    <property type="term" value="F:metal ion binding"/>
    <property type="evidence" value="ECO:0007669"/>
    <property type="project" value="UniProtKB-KW"/>
</dbReference>
<evidence type="ECO:0000256" key="6">
    <source>
        <dbReference type="ARBA" id="ARBA00023180"/>
    </source>
</evidence>
<keyword evidence="10" id="KW-1185">Reference proteome</keyword>
<dbReference type="SUPFAM" id="SSF49503">
    <property type="entry name" value="Cupredoxins"/>
    <property type="match status" value="1"/>
</dbReference>
<dbReference type="EnsemblPlants" id="ONIVA10G16330.1">
    <property type="protein sequence ID" value="ONIVA10G16330.1"/>
    <property type="gene ID" value="ONIVA10G16330"/>
</dbReference>
<dbReference type="Proteomes" id="UP000006591">
    <property type="component" value="Chromosome 10"/>
</dbReference>
<evidence type="ECO:0000313" key="9">
    <source>
        <dbReference type="EnsemblPlants" id="ONIVA10G16330.1"/>
    </source>
</evidence>
<sequence length="285" mass="31282">MGPACQTDHVTTSYPPHQLTSSLLPSPWAVAGEEQPGRRDRTVRRVRSPVQRSTPQSGVAMASLVPVEVTPLDEVGGGEHGVASWRAPLKSPRSTRSAHASGEGRRWWDHRGRAKGELEGNGGGEVEEEDAAPTKLPSGAREERKTETATAGGKWGWRRRRGSWPADALSPPPPPLSFRPLLIREAVPNEPPLRPSSPVPAPWQPEFFGEGITVNGKAWPFLIVHRRRYRLRILNAINARYFNVSLSNSFPIHVFGSDASYLSALDTVTNLLSLAEIFDVIIDFS</sequence>
<evidence type="ECO:0008006" key="11">
    <source>
        <dbReference type="Google" id="ProtNLM"/>
    </source>
</evidence>
<feature type="region of interest" description="Disordered" evidence="8">
    <location>
        <begin position="31"/>
        <end position="59"/>
    </location>
</feature>
<dbReference type="STRING" id="4536.A0A0E0IUN7"/>
<organism evidence="9">
    <name type="scientific">Oryza nivara</name>
    <name type="common">Indian wild rice</name>
    <name type="synonym">Oryza sativa f. spontanea</name>
    <dbReference type="NCBI Taxonomy" id="4536"/>
    <lineage>
        <taxon>Eukaryota</taxon>
        <taxon>Viridiplantae</taxon>
        <taxon>Streptophyta</taxon>
        <taxon>Embryophyta</taxon>
        <taxon>Tracheophyta</taxon>
        <taxon>Spermatophyta</taxon>
        <taxon>Magnoliopsida</taxon>
        <taxon>Liliopsida</taxon>
        <taxon>Poales</taxon>
        <taxon>Poaceae</taxon>
        <taxon>BOP clade</taxon>
        <taxon>Oryzoideae</taxon>
        <taxon>Oryzeae</taxon>
        <taxon>Oryzinae</taxon>
        <taxon>Oryza</taxon>
    </lineage>
</organism>
<dbReference type="InterPro" id="IPR052152">
    <property type="entry name" value="LPR1/LPR2"/>
</dbReference>
<evidence type="ECO:0000256" key="1">
    <source>
        <dbReference type="ARBA" id="ARBA00001935"/>
    </source>
</evidence>
<dbReference type="PANTHER" id="PTHR48461">
    <property type="entry name" value="MULTICOPPER OXIDASE LPR1-LIKE"/>
    <property type="match status" value="1"/>
</dbReference>
<dbReference type="OMA" id="WRAPLKS"/>
<comment type="function">
    <text evidence="7">Multicopper oxidase that may play a role in the maintenance of inorganic phosphate homeostasis.</text>
</comment>
<comment type="cofactor">
    <cofactor evidence="1">
        <name>Cu cation</name>
        <dbReference type="ChEBI" id="CHEBI:23378"/>
    </cofactor>
</comment>
<name>A0A0E0IUN7_ORYNI</name>
<evidence type="ECO:0000256" key="2">
    <source>
        <dbReference type="ARBA" id="ARBA00022723"/>
    </source>
</evidence>
<keyword evidence="6" id="KW-0325">Glycoprotein</keyword>
<dbReference type="PANTHER" id="PTHR48461:SF1">
    <property type="entry name" value="MULTICOPPER OXIDASE LPR1-LIKE"/>
    <property type="match status" value="1"/>
</dbReference>
<evidence type="ECO:0000313" key="10">
    <source>
        <dbReference type="Proteomes" id="UP000006591"/>
    </source>
</evidence>
<evidence type="ECO:0000256" key="7">
    <source>
        <dbReference type="ARBA" id="ARBA00037077"/>
    </source>
</evidence>
<evidence type="ECO:0000256" key="4">
    <source>
        <dbReference type="ARBA" id="ARBA00023002"/>
    </source>
</evidence>
<dbReference type="Gene3D" id="2.60.40.420">
    <property type="entry name" value="Cupredoxins - blue copper proteins"/>
    <property type="match status" value="1"/>
</dbReference>
<feature type="region of interest" description="Disordered" evidence="8">
    <location>
        <begin position="74"/>
        <end position="159"/>
    </location>
</feature>
<accession>A0A0E0IUN7</accession>
<keyword evidence="2" id="KW-0479">Metal-binding</keyword>
<keyword evidence="3" id="KW-0732">Signal</keyword>
<reference evidence="9" key="2">
    <citation type="submission" date="2018-04" db="EMBL/GenBank/DDBJ databases">
        <title>OnivRS2 (Oryza nivara Reference Sequence Version 2).</title>
        <authorList>
            <person name="Zhang J."/>
            <person name="Kudrna D."/>
            <person name="Lee S."/>
            <person name="Talag J."/>
            <person name="Rajasekar S."/>
            <person name="Welchert J."/>
            <person name="Hsing Y.-I."/>
            <person name="Wing R.A."/>
        </authorList>
    </citation>
    <scope>NUCLEOTIDE SEQUENCE [LARGE SCALE GENOMIC DNA]</scope>
</reference>
<dbReference type="GO" id="GO:0016491">
    <property type="term" value="F:oxidoreductase activity"/>
    <property type="evidence" value="ECO:0007669"/>
    <property type="project" value="UniProtKB-KW"/>
</dbReference>
<dbReference type="InterPro" id="IPR008972">
    <property type="entry name" value="Cupredoxin"/>
</dbReference>
<protein>
    <recommendedName>
        <fullName evidence="11">Plastocyanin-like domain-containing protein</fullName>
    </recommendedName>
</protein>
<feature type="compositionally biased region" description="Basic and acidic residues" evidence="8">
    <location>
        <begin position="102"/>
        <end position="118"/>
    </location>
</feature>
<dbReference type="GO" id="GO:0016036">
    <property type="term" value="P:cellular response to phosphate starvation"/>
    <property type="evidence" value="ECO:0007669"/>
    <property type="project" value="InterPro"/>
</dbReference>
<dbReference type="Gramene" id="ONIVA10G16330.1">
    <property type="protein sequence ID" value="ONIVA10G16330.1"/>
    <property type="gene ID" value="ONIVA10G16330"/>
</dbReference>
<evidence type="ECO:0000256" key="5">
    <source>
        <dbReference type="ARBA" id="ARBA00023008"/>
    </source>
</evidence>
<evidence type="ECO:0000256" key="3">
    <source>
        <dbReference type="ARBA" id="ARBA00022729"/>
    </source>
</evidence>
<dbReference type="HOGENOM" id="CLU_085203_0_0_1"/>
<keyword evidence="4" id="KW-0560">Oxidoreductase</keyword>
<dbReference type="AlphaFoldDB" id="A0A0E0IUN7"/>
<evidence type="ECO:0000256" key="8">
    <source>
        <dbReference type="SAM" id="MobiDB-lite"/>
    </source>
</evidence>
<proteinExistence type="predicted"/>
<keyword evidence="5" id="KW-0186">Copper</keyword>
<reference evidence="9" key="1">
    <citation type="submission" date="2015-04" db="UniProtKB">
        <authorList>
            <consortium name="EnsemblPlants"/>
        </authorList>
    </citation>
    <scope>IDENTIFICATION</scope>
    <source>
        <strain evidence="9">SL10</strain>
    </source>
</reference>